<evidence type="ECO:0000313" key="1">
    <source>
        <dbReference type="EMBL" id="KAJ7556123.1"/>
    </source>
</evidence>
<keyword evidence="2" id="KW-1185">Reference proteome</keyword>
<organism evidence="1 2">
    <name type="scientific">Diphasiastrum complanatum</name>
    <name type="common">Issler's clubmoss</name>
    <name type="synonym">Lycopodium complanatum</name>
    <dbReference type="NCBI Taxonomy" id="34168"/>
    <lineage>
        <taxon>Eukaryota</taxon>
        <taxon>Viridiplantae</taxon>
        <taxon>Streptophyta</taxon>
        <taxon>Embryophyta</taxon>
        <taxon>Tracheophyta</taxon>
        <taxon>Lycopodiopsida</taxon>
        <taxon>Lycopodiales</taxon>
        <taxon>Lycopodiaceae</taxon>
        <taxon>Lycopodioideae</taxon>
        <taxon>Diphasiastrum</taxon>
    </lineage>
</organism>
<gene>
    <name evidence="1" type="ORF">O6H91_05G069800</name>
</gene>
<accession>A0ACC2DP87</accession>
<dbReference type="EMBL" id="CM055096">
    <property type="protein sequence ID" value="KAJ7556123.1"/>
    <property type="molecule type" value="Genomic_DNA"/>
</dbReference>
<dbReference type="Proteomes" id="UP001162992">
    <property type="component" value="Chromosome 5"/>
</dbReference>
<name>A0ACC2DP87_DIPCM</name>
<evidence type="ECO:0000313" key="2">
    <source>
        <dbReference type="Proteomes" id="UP001162992"/>
    </source>
</evidence>
<sequence length="423" mass="47430">MRPTKLAIICNAGVSGNGEGLDRGAGSEDDALSDDLIQQILSWLPLKSLARACAVCKSWNQIVRSQSFVHRLLRVNPPQPWLLFASTVRKAVAYDFSDAKWRQLEMPSFSQASLPGDYAENLIRVRPLCSAQGLVCFRLRTIPRTSNAYFRIAVCNALTRRSRVLPSIKLYDSHVGNPVVGFNCKSSDSFDVVVVCYSKHSDVSWNYKAQVFSSASGAWEQSSIELINGVPAFVGMQKVFHKGKFCIVVNSSLAYDTKPSGILCYDVKLSTWQMLTLSTLTVGARVDTGYAFLYVDGLVSCMGRLLLIGTVGNNRSMSTIWEFREQSNEWIVIGKIPQALRKNYRKHLPVENAFGALNGMVYLVMSQRGSILTFDVGTGFWNWSDITWKSQTYLESMFVEPRLDIWDMHIFVQVEWSNIGDFS</sequence>
<proteinExistence type="predicted"/>
<comment type="caution">
    <text evidence="1">The sequence shown here is derived from an EMBL/GenBank/DDBJ whole genome shotgun (WGS) entry which is preliminary data.</text>
</comment>
<protein>
    <submittedName>
        <fullName evidence="1">Uncharacterized protein</fullName>
    </submittedName>
</protein>
<reference evidence="2" key="1">
    <citation type="journal article" date="2024" name="Proc. Natl. Acad. Sci. U.S.A.">
        <title>Extraordinary preservation of gene collinearity over three hundred million years revealed in homosporous lycophytes.</title>
        <authorList>
            <person name="Li C."/>
            <person name="Wickell D."/>
            <person name="Kuo L.Y."/>
            <person name="Chen X."/>
            <person name="Nie B."/>
            <person name="Liao X."/>
            <person name="Peng D."/>
            <person name="Ji J."/>
            <person name="Jenkins J."/>
            <person name="Williams M."/>
            <person name="Shu S."/>
            <person name="Plott C."/>
            <person name="Barry K."/>
            <person name="Rajasekar S."/>
            <person name="Grimwood J."/>
            <person name="Han X."/>
            <person name="Sun S."/>
            <person name="Hou Z."/>
            <person name="He W."/>
            <person name="Dai G."/>
            <person name="Sun C."/>
            <person name="Schmutz J."/>
            <person name="Leebens-Mack J.H."/>
            <person name="Li F.W."/>
            <person name="Wang L."/>
        </authorList>
    </citation>
    <scope>NUCLEOTIDE SEQUENCE [LARGE SCALE GENOMIC DNA]</scope>
    <source>
        <strain evidence="2">cv. PW_Plant_1</strain>
    </source>
</reference>